<gene>
    <name evidence="12" type="ORF">SAMN05421773_10497</name>
</gene>
<evidence type="ECO:0000313" key="12">
    <source>
        <dbReference type="EMBL" id="SFC56161.1"/>
    </source>
</evidence>
<feature type="transmembrane region" description="Helical" evidence="10">
    <location>
        <begin position="281"/>
        <end position="303"/>
    </location>
</feature>
<organism evidence="12 13">
    <name type="scientific">Streptomyces aidingensis</name>
    <dbReference type="NCBI Taxonomy" id="910347"/>
    <lineage>
        <taxon>Bacteria</taxon>
        <taxon>Bacillati</taxon>
        <taxon>Actinomycetota</taxon>
        <taxon>Actinomycetes</taxon>
        <taxon>Kitasatosporales</taxon>
        <taxon>Streptomycetaceae</taxon>
        <taxon>Streptomyces</taxon>
    </lineage>
</organism>
<evidence type="ECO:0000256" key="10">
    <source>
        <dbReference type="SAM" id="Phobius"/>
    </source>
</evidence>
<dbReference type="GO" id="GO:0005886">
    <property type="term" value="C:plasma membrane"/>
    <property type="evidence" value="ECO:0007669"/>
    <property type="project" value="UniProtKB-SubCell"/>
</dbReference>
<reference evidence="12 13" key="1">
    <citation type="submission" date="2016-10" db="EMBL/GenBank/DDBJ databases">
        <authorList>
            <person name="de Groot N.N."/>
        </authorList>
    </citation>
    <scope>NUCLEOTIDE SEQUENCE [LARGE SCALE GENOMIC DNA]</scope>
    <source>
        <strain evidence="12 13">CGMCC 4.5739</strain>
    </source>
</reference>
<feature type="compositionally biased region" description="Gly residues" evidence="9">
    <location>
        <begin position="333"/>
        <end position="347"/>
    </location>
</feature>
<accession>A0A1I1K6M6</accession>
<dbReference type="STRING" id="910347.SAMN05421773_10497"/>
<feature type="domain" description="Glycosyltransferase 2-like" evidence="11">
    <location>
        <begin position="20"/>
        <end position="183"/>
    </location>
</feature>
<evidence type="ECO:0000256" key="9">
    <source>
        <dbReference type="SAM" id="MobiDB-lite"/>
    </source>
</evidence>
<evidence type="ECO:0000313" key="13">
    <source>
        <dbReference type="Proteomes" id="UP000199207"/>
    </source>
</evidence>
<keyword evidence="6 10" id="KW-1133">Transmembrane helix</keyword>
<dbReference type="InterPro" id="IPR050256">
    <property type="entry name" value="Glycosyltransferase_2"/>
</dbReference>
<dbReference type="OrthoDB" id="9811884at2"/>
<dbReference type="Gene3D" id="3.90.550.10">
    <property type="entry name" value="Spore Coat Polysaccharide Biosynthesis Protein SpsA, Chain A"/>
    <property type="match status" value="1"/>
</dbReference>
<name>A0A1I1K6M6_9ACTN</name>
<keyword evidence="3 12" id="KW-0328">Glycosyltransferase</keyword>
<keyword evidence="4 12" id="KW-0808">Transferase</keyword>
<dbReference type="GO" id="GO:0016757">
    <property type="term" value="F:glycosyltransferase activity"/>
    <property type="evidence" value="ECO:0007669"/>
    <property type="project" value="UniProtKB-KW"/>
</dbReference>
<evidence type="ECO:0000256" key="3">
    <source>
        <dbReference type="ARBA" id="ARBA00022676"/>
    </source>
</evidence>
<dbReference type="CDD" id="cd04187">
    <property type="entry name" value="DPM1_like_bac"/>
    <property type="match status" value="1"/>
</dbReference>
<evidence type="ECO:0000256" key="4">
    <source>
        <dbReference type="ARBA" id="ARBA00022679"/>
    </source>
</evidence>
<keyword evidence="7 10" id="KW-0472">Membrane</keyword>
<keyword evidence="13" id="KW-1185">Reference proteome</keyword>
<keyword evidence="2" id="KW-1003">Cell membrane</keyword>
<evidence type="ECO:0000256" key="2">
    <source>
        <dbReference type="ARBA" id="ARBA00022475"/>
    </source>
</evidence>
<evidence type="ECO:0000259" key="11">
    <source>
        <dbReference type="Pfam" id="PF00535"/>
    </source>
</evidence>
<dbReference type="SUPFAM" id="SSF53448">
    <property type="entry name" value="Nucleotide-diphospho-sugar transferases"/>
    <property type="match status" value="1"/>
</dbReference>
<dbReference type="RefSeq" id="WP_093838384.1">
    <property type="nucleotide sequence ID" value="NZ_FOLM01000004.1"/>
</dbReference>
<dbReference type="AlphaFoldDB" id="A0A1I1K6M6"/>
<comment type="subcellular location">
    <subcellularLocation>
        <location evidence="1">Cell membrane</location>
        <topology evidence="1">Multi-pass membrane protein</topology>
    </subcellularLocation>
</comment>
<sequence length="347" mass="38065">MAAPLSHRAGPAPGKTALISYVLPVYNEQDSIRRFHQELTAVLDRRPEYSYELIYVNDGSRDASLELLSDLAKNDPRVRVVDFARNFGHQIAITAGLDEAGGDAVIIMDTDLQDPPAVSLELIDAWRDGAEIVHARRRTRRDTLFKRATAHLFYRLLRSSTEVEIPLDTGDFRLLDRRAADELRRFRERSRFVRGMVAAMGFRQSEVLFDRDQRVAGETKYPLRKMAGLAIDGVTGFSTAPLRLITRLGFVVLALSLAGIGYAVAMKFFRPDITVSGWTMMMVVVLFLGGTQMLSLGVLGSYIGRIYAEVQGRPLYIVRQVVSGGDDGERAGGRGSGTGGPGGAGGG</sequence>
<dbReference type="EMBL" id="FOLM01000004">
    <property type="protein sequence ID" value="SFC56161.1"/>
    <property type="molecule type" value="Genomic_DNA"/>
</dbReference>
<dbReference type="Proteomes" id="UP000199207">
    <property type="component" value="Unassembled WGS sequence"/>
</dbReference>
<dbReference type="InterPro" id="IPR001173">
    <property type="entry name" value="Glyco_trans_2-like"/>
</dbReference>
<dbReference type="Pfam" id="PF00535">
    <property type="entry name" value="Glycos_transf_2"/>
    <property type="match status" value="1"/>
</dbReference>
<evidence type="ECO:0000256" key="6">
    <source>
        <dbReference type="ARBA" id="ARBA00022989"/>
    </source>
</evidence>
<evidence type="ECO:0000256" key="5">
    <source>
        <dbReference type="ARBA" id="ARBA00022692"/>
    </source>
</evidence>
<keyword evidence="5 10" id="KW-0812">Transmembrane</keyword>
<evidence type="ECO:0000256" key="1">
    <source>
        <dbReference type="ARBA" id="ARBA00004651"/>
    </source>
</evidence>
<proteinExistence type="inferred from homology"/>
<dbReference type="PANTHER" id="PTHR48090">
    <property type="entry name" value="UNDECAPRENYL-PHOSPHATE 4-DEOXY-4-FORMAMIDO-L-ARABINOSE TRANSFERASE-RELATED"/>
    <property type="match status" value="1"/>
</dbReference>
<protein>
    <submittedName>
        <fullName evidence="12">Dolichol-phosphate mannosyltransferase</fullName>
    </submittedName>
</protein>
<feature type="region of interest" description="Disordered" evidence="9">
    <location>
        <begin position="327"/>
        <end position="347"/>
    </location>
</feature>
<dbReference type="FunFam" id="3.90.550.10:FF:000079">
    <property type="entry name" value="Probable glycosyl transferase"/>
    <property type="match status" value="1"/>
</dbReference>
<evidence type="ECO:0000256" key="8">
    <source>
        <dbReference type="ARBA" id="ARBA00038152"/>
    </source>
</evidence>
<feature type="transmembrane region" description="Helical" evidence="10">
    <location>
        <begin position="248"/>
        <end position="269"/>
    </location>
</feature>
<dbReference type="InterPro" id="IPR029044">
    <property type="entry name" value="Nucleotide-diphossugar_trans"/>
</dbReference>
<dbReference type="PANTHER" id="PTHR48090:SF1">
    <property type="entry name" value="PROPHAGE BACTOPRENOL GLUCOSYL TRANSFERASE HOMOLOG"/>
    <property type="match status" value="1"/>
</dbReference>
<comment type="similarity">
    <text evidence="8">Belongs to the glycosyltransferase 2 family. GtrB subfamily.</text>
</comment>
<evidence type="ECO:0000256" key="7">
    <source>
        <dbReference type="ARBA" id="ARBA00023136"/>
    </source>
</evidence>